<dbReference type="InterPro" id="IPR046348">
    <property type="entry name" value="SIS_dom_sf"/>
</dbReference>
<sequence>MCGIVGYIGPKQAQDVLISGLSKLEYRGYDSAGVAIGDGACITVRKKAGKLANLSTELEATPLAGTLGIGHTRWATHGLPNDTNSHPHATEDGRIVIVHNGIIENYLSLKEGLIARGHGFKSETDSEVLAHLIEEAYKGDLESAVRTALSQVRGAYGIVVTHVDHREIVAARTVSPLVMGVGEGEMFLASDVPALLAYTRNMVFLHDGDMVVLNDDGFRVTDLQGNALNREIERVEWDAEAAEKGGYDTYMLKEIYEQPQALTNTLIGRLHDETGEVNLDINLDPGSFKRISIIACGTAYYAGLVGEYLIEQLARIPVEVDVASEYRYRDPLVSENTLAIVVSQSGETIDTLEALREAKKGGARTLGVINAKGSSMTRELDDTLYIHAGPEIGVASTKAYTSMVSAFLMLALWLGRARGTLSEKEGAELLHAARELPRLVEEALQPERVERIRQVAEKYHQARDYLFLGRGVNSPTAYEGALKLKEISYIHAEAYAAGEMKHGPIALIDANLPVVVVATESRLLEKTISNVQEVRARAGKVIAILSDGDTENAQHADDVIYVPRAHEMVSPVVNAIAMQLLAYFTASALGKDVDKPRNLAKSVTVE</sequence>
<dbReference type="PROSITE" id="PS51464">
    <property type="entry name" value="SIS"/>
    <property type="match status" value="2"/>
</dbReference>
<dbReference type="EC" id="2.6.1.16" evidence="2 8"/>
<dbReference type="NCBIfam" id="NF001484">
    <property type="entry name" value="PRK00331.1"/>
    <property type="match status" value="1"/>
</dbReference>
<keyword evidence="5 8" id="KW-0808">Transferase</keyword>
<feature type="domain" description="Glutamine amidotransferase type-2" evidence="9">
    <location>
        <begin position="2"/>
        <end position="216"/>
    </location>
</feature>
<comment type="caution">
    <text evidence="11">The sequence shown here is derived from an EMBL/GenBank/DDBJ whole genome shotgun (WGS) entry which is preliminary data.</text>
</comment>
<organism evidence="11 12">
    <name type="scientific">Deinococcus malanensis</name>
    <dbReference type="NCBI Taxonomy" id="1706855"/>
    <lineage>
        <taxon>Bacteria</taxon>
        <taxon>Thermotogati</taxon>
        <taxon>Deinococcota</taxon>
        <taxon>Deinococci</taxon>
        <taxon>Deinococcales</taxon>
        <taxon>Deinococcaceae</taxon>
        <taxon>Deinococcus</taxon>
    </lineage>
</organism>
<dbReference type="InterPro" id="IPR047084">
    <property type="entry name" value="GFAT_N"/>
</dbReference>
<evidence type="ECO:0000259" key="10">
    <source>
        <dbReference type="PROSITE" id="PS51464"/>
    </source>
</evidence>
<keyword evidence="6" id="KW-0677">Repeat</keyword>
<evidence type="ECO:0000256" key="3">
    <source>
        <dbReference type="ARBA" id="ARBA00016090"/>
    </source>
</evidence>
<dbReference type="InterPro" id="IPR001347">
    <property type="entry name" value="SIS_dom"/>
</dbReference>
<comment type="subcellular location">
    <subcellularLocation>
        <location evidence="8">Cytoplasm</location>
    </subcellularLocation>
</comment>
<dbReference type="PROSITE" id="PS51278">
    <property type="entry name" value="GATASE_TYPE_2"/>
    <property type="match status" value="1"/>
</dbReference>
<dbReference type="EMBL" id="BMPP01000017">
    <property type="protein sequence ID" value="GGK37890.1"/>
    <property type="molecule type" value="Genomic_DNA"/>
</dbReference>
<feature type="active site" description="Nucleophile; for GATase activity" evidence="8">
    <location>
        <position position="2"/>
    </location>
</feature>
<comment type="function">
    <text evidence="8">Catalyzes the first step in hexosamine metabolism, converting fructose-6P into glucosamine-6P using glutamine as a nitrogen source.</text>
</comment>
<feature type="domain" description="SIS" evidence="10">
    <location>
        <begin position="279"/>
        <end position="420"/>
    </location>
</feature>
<dbReference type="CDD" id="cd05008">
    <property type="entry name" value="SIS_GlmS_GlmD_1"/>
    <property type="match status" value="1"/>
</dbReference>
<evidence type="ECO:0000256" key="7">
    <source>
        <dbReference type="ARBA" id="ARBA00022962"/>
    </source>
</evidence>
<dbReference type="InterPro" id="IPR035466">
    <property type="entry name" value="GlmS/AgaS_SIS"/>
</dbReference>
<feature type="active site" description="For Fru-6P isomerization activity" evidence="8">
    <location>
        <position position="601"/>
    </location>
</feature>
<dbReference type="GO" id="GO:0008483">
    <property type="term" value="F:transaminase activity"/>
    <property type="evidence" value="ECO:0007669"/>
    <property type="project" value="UniProtKB-KW"/>
</dbReference>
<feature type="domain" description="SIS" evidence="10">
    <location>
        <begin position="455"/>
        <end position="596"/>
    </location>
</feature>
<keyword evidence="4 8" id="KW-0032">Aminotransferase</keyword>
<dbReference type="Gene3D" id="3.60.20.10">
    <property type="entry name" value="Glutamine Phosphoribosylpyrophosphate, subunit 1, domain 1"/>
    <property type="match status" value="1"/>
</dbReference>
<evidence type="ECO:0000256" key="5">
    <source>
        <dbReference type="ARBA" id="ARBA00022679"/>
    </source>
</evidence>
<keyword evidence="7" id="KW-0315">Glutamine amidotransferase</keyword>
<dbReference type="SUPFAM" id="SSF56235">
    <property type="entry name" value="N-terminal nucleophile aminohydrolases (Ntn hydrolases)"/>
    <property type="match status" value="1"/>
</dbReference>
<dbReference type="Pfam" id="PF13522">
    <property type="entry name" value="GATase_6"/>
    <property type="match status" value="1"/>
</dbReference>
<dbReference type="Pfam" id="PF01380">
    <property type="entry name" value="SIS"/>
    <property type="match status" value="2"/>
</dbReference>
<dbReference type="CDD" id="cd05009">
    <property type="entry name" value="SIS_GlmS_GlmD_2"/>
    <property type="match status" value="1"/>
</dbReference>
<keyword evidence="12" id="KW-1185">Reference proteome</keyword>
<dbReference type="InterPro" id="IPR035490">
    <property type="entry name" value="GlmS/FrlB_SIS"/>
</dbReference>
<dbReference type="Gene3D" id="3.40.50.10490">
    <property type="entry name" value="Glucose-6-phosphate isomerase like protein, domain 1"/>
    <property type="match status" value="2"/>
</dbReference>
<dbReference type="RefSeq" id="WP_189011020.1">
    <property type="nucleotide sequence ID" value="NZ_BMPP01000017.1"/>
</dbReference>
<evidence type="ECO:0000256" key="2">
    <source>
        <dbReference type="ARBA" id="ARBA00012916"/>
    </source>
</evidence>
<evidence type="ECO:0000313" key="12">
    <source>
        <dbReference type="Proteomes" id="UP000647587"/>
    </source>
</evidence>
<gene>
    <name evidence="8 11" type="primary">glmS</name>
    <name evidence="11" type="ORF">GCM10008955_34740</name>
</gene>
<evidence type="ECO:0000259" key="9">
    <source>
        <dbReference type="PROSITE" id="PS51278"/>
    </source>
</evidence>
<dbReference type="InterPro" id="IPR029055">
    <property type="entry name" value="Ntn_hydrolases_N"/>
</dbReference>
<evidence type="ECO:0000256" key="1">
    <source>
        <dbReference type="ARBA" id="ARBA00001031"/>
    </source>
</evidence>
<dbReference type="HAMAP" id="MF_00164">
    <property type="entry name" value="GlmS"/>
    <property type="match status" value="1"/>
</dbReference>
<keyword evidence="8" id="KW-0963">Cytoplasm</keyword>
<proteinExistence type="inferred from homology"/>
<name>A0ABQ2F3G2_9DEIO</name>
<dbReference type="SUPFAM" id="SSF53697">
    <property type="entry name" value="SIS domain"/>
    <property type="match status" value="1"/>
</dbReference>
<evidence type="ECO:0000256" key="6">
    <source>
        <dbReference type="ARBA" id="ARBA00022737"/>
    </source>
</evidence>
<dbReference type="CDD" id="cd00714">
    <property type="entry name" value="GFAT"/>
    <property type="match status" value="1"/>
</dbReference>
<reference evidence="12" key="1">
    <citation type="journal article" date="2019" name="Int. J. Syst. Evol. Microbiol.">
        <title>The Global Catalogue of Microorganisms (GCM) 10K type strain sequencing project: providing services to taxonomists for standard genome sequencing and annotation.</title>
        <authorList>
            <consortium name="The Broad Institute Genomics Platform"/>
            <consortium name="The Broad Institute Genome Sequencing Center for Infectious Disease"/>
            <person name="Wu L."/>
            <person name="Ma J."/>
        </authorList>
    </citation>
    <scope>NUCLEOTIDE SEQUENCE [LARGE SCALE GENOMIC DNA]</scope>
    <source>
        <strain evidence="12">JCM 30331</strain>
    </source>
</reference>
<dbReference type="InterPro" id="IPR017932">
    <property type="entry name" value="GATase_2_dom"/>
</dbReference>
<protein>
    <recommendedName>
        <fullName evidence="3 8">Glutamine--fructose-6-phosphate aminotransferase [isomerizing]</fullName>
        <ecNumber evidence="2 8">2.6.1.16</ecNumber>
    </recommendedName>
    <alternativeName>
        <fullName evidence="8">D-fructose-6-phosphate amidotransferase</fullName>
    </alternativeName>
    <alternativeName>
        <fullName evidence="8">GFAT</fullName>
    </alternativeName>
    <alternativeName>
        <fullName evidence="8">Glucosamine-6-phosphate synthase</fullName>
    </alternativeName>
    <alternativeName>
        <fullName evidence="8">Hexosephosphate aminotransferase</fullName>
    </alternativeName>
    <alternativeName>
        <fullName evidence="8">L-glutamine--D-fructose-6-phosphate amidotransferase</fullName>
    </alternativeName>
</protein>
<comment type="catalytic activity">
    <reaction evidence="1 8">
        <text>D-fructose 6-phosphate + L-glutamine = D-glucosamine 6-phosphate + L-glutamate</text>
        <dbReference type="Rhea" id="RHEA:13237"/>
        <dbReference type="ChEBI" id="CHEBI:29985"/>
        <dbReference type="ChEBI" id="CHEBI:58359"/>
        <dbReference type="ChEBI" id="CHEBI:58725"/>
        <dbReference type="ChEBI" id="CHEBI:61527"/>
        <dbReference type="EC" id="2.6.1.16"/>
    </reaction>
</comment>
<comment type="subunit">
    <text evidence="8">Homodimer.</text>
</comment>
<evidence type="ECO:0000313" key="11">
    <source>
        <dbReference type="EMBL" id="GGK37890.1"/>
    </source>
</evidence>
<feature type="initiator methionine" description="Removed" evidence="8">
    <location>
        <position position="1"/>
    </location>
</feature>
<dbReference type="PANTHER" id="PTHR10937">
    <property type="entry name" value="GLUCOSAMINE--FRUCTOSE-6-PHOSPHATE AMINOTRANSFERASE, ISOMERIZING"/>
    <property type="match status" value="1"/>
</dbReference>
<dbReference type="Proteomes" id="UP000647587">
    <property type="component" value="Unassembled WGS sequence"/>
</dbReference>
<dbReference type="PANTHER" id="PTHR10937:SF0">
    <property type="entry name" value="GLUTAMINE--FRUCTOSE-6-PHOSPHATE TRANSAMINASE (ISOMERIZING)"/>
    <property type="match status" value="1"/>
</dbReference>
<evidence type="ECO:0000256" key="8">
    <source>
        <dbReference type="HAMAP-Rule" id="MF_00164"/>
    </source>
</evidence>
<dbReference type="InterPro" id="IPR005855">
    <property type="entry name" value="GFAT"/>
</dbReference>
<evidence type="ECO:0000256" key="4">
    <source>
        <dbReference type="ARBA" id="ARBA00022576"/>
    </source>
</evidence>
<accession>A0ABQ2F3G2</accession>
<dbReference type="NCBIfam" id="TIGR01135">
    <property type="entry name" value="glmS"/>
    <property type="match status" value="1"/>
</dbReference>